<name>A0A0D8ZPP4_9CYAN</name>
<dbReference type="AlphaFoldDB" id="A0A0D8ZPP4"/>
<protein>
    <recommendedName>
        <fullName evidence="3">CopG family transcriptional regulator</fullName>
    </recommendedName>
</protein>
<evidence type="ECO:0008006" key="3">
    <source>
        <dbReference type="Google" id="ProtNLM"/>
    </source>
</evidence>
<evidence type="ECO:0000313" key="1">
    <source>
        <dbReference type="EMBL" id="KJH70317.1"/>
    </source>
</evidence>
<sequence>MEERESLTVRLPVRLLTQVKLYKAQNESLNDLAIAAPEREVSHRKGLAAYQRIIDRREKIKQKTDTQLSSVNLIRQLRADDL</sequence>
<proteinExistence type="predicted"/>
<comment type="caution">
    <text evidence="1">The sequence shown here is derived from an EMBL/GenBank/DDBJ whole genome shotgun (WGS) entry which is preliminary data.</text>
</comment>
<keyword evidence="2" id="KW-1185">Reference proteome</keyword>
<evidence type="ECO:0000313" key="2">
    <source>
        <dbReference type="Proteomes" id="UP000032452"/>
    </source>
</evidence>
<organism evidence="1 2">
    <name type="scientific">Aliterella atlantica CENA595</name>
    <dbReference type="NCBI Taxonomy" id="1618023"/>
    <lineage>
        <taxon>Bacteria</taxon>
        <taxon>Bacillati</taxon>
        <taxon>Cyanobacteriota</taxon>
        <taxon>Cyanophyceae</taxon>
        <taxon>Chroococcidiopsidales</taxon>
        <taxon>Aliterellaceae</taxon>
        <taxon>Aliterella</taxon>
    </lineage>
</organism>
<dbReference type="OrthoDB" id="426748at2"/>
<dbReference type="EMBL" id="JYON01000024">
    <property type="protein sequence ID" value="KJH70317.1"/>
    <property type="molecule type" value="Genomic_DNA"/>
</dbReference>
<reference evidence="1 2" key="1">
    <citation type="submission" date="2015-02" db="EMBL/GenBank/DDBJ databases">
        <title>Draft genome of a novel marine cyanobacterium (Chroococcales) isolated from South Atlantic Ocean.</title>
        <authorList>
            <person name="Rigonato J."/>
            <person name="Alvarenga D.O."/>
            <person name="Branco L.H."/>
            <person name="Varani A.M."/>
            <person name="Brandini F.P."/>
            <person name="Fiore M.F."/>
        </authorList>
    </citation>
    <scope>NUCLEOTIDE SEQUENCE [LARGE SCALE GENOMIC DNA]</scope>
    <source>
        <strain evidence="1 2">CENA595</strain>
    </source>
</reference>
<dbReference type="RefSeq" id="WP_045056186.1">
    <property type="nucleotide sequence ID" value="NZ_CAWMDP010000016.1"/>
</dbReference>
<gene>
    <name evidence="1" type="ORF">UH38_18580</name>
</gene>
<accession>A0A0D8ZPP4</accession>
<dbReference type="STRING" id="1618023.UH38_18580"/>
<dbReference type="Proteomes" id="UP000032452">
    <property type="component" value="Unassembled WGS sequence"/>
</dbReference>